<feature type="compositionally biased region" description="Basic and acidic residues" evidence="1">
    <location>
        <begin position="57"/>
        <end position="84"/>
    </location>
</feature>
<feature type="compositionally biased region" description="Basic and acidic residues" evidence="1">
    <location>
        <begin position="93"/>
        <end position="108"/>
    </location>
</feature>
<evidence type="ECO:0000313" key="3">
    <source>
        <dbReference type="Proteomes" id="UP000008021"/>
    </source>
</evidence>
<reference evidence="2" key="1">
    <citation type="submission" date="2015-04" db="UniProtKB">
        <authorList>
            <consortium name="EnsemblPlants"/>
        </authorList>
    </citation>
    <scope>IDENTIFICATION</scope>
</reference>
<protein>
    <submittedName>
        <fullName evidence="2">Uncharacterized protein</fullName>
    </submittedName>
</protein>
<accession>A0A0E0EZ37</accession>
<evidence type="ECO:0000313" key="2">
    <source>
        <dbReference type="EnsemblPlants" id="OMERI10G10470.1"/>
    </source>
</evidence>
<proteinExistence type="predicted"/>
<sequence length="108" mass="11901">MSGAGRCFSFLAISPSSLRAAASSEFFTRAWSSTLETSERAAGAESENARRASSGPGKREMARARRPGDAGAESRRARRSEVARSGRRRRARREATREKSGREPWRRG</sequence>
<feature type="region of interest" description="Disordered" evidence="1">
    <location>
        <begin position="34"/>
        <end position="108"/>
    </location>
</feature>
<reference evidence="2" key="2">
    <citation type="submission" date="2018-05" db="EMBL/GenBank/DDBJ databases">
        <title>OmerRS3 (Oryza meridionalis Reference Sequence Version 3).</title>
        <authorList>
            <person name="Zhang J."/>
            <person name="Kudrna D."/>
            <person name="Lee S."/>
            <person name="Talag J."/>
            <person name="Welchert J."/>
            <person name="Wing R.A."/>
        </authorList>
    </citation>
    <scope>NUCLEOTIDE SEQUENCE [LARGE SCALE GENOMIC DNA]</scope>
    <source>
        <strain evidence="2">cv. OR44</strain>
    </source>
</reference>
<dbReference type="EnsemblPlants" id="OMERI10G10470.1">
    <property type="protein sequence ID" value="OMERI10G10470.1"/>
    <property type="gene ID" value="OMERI10G10470"/>
</dbReference>
<dbReference type="AlphaFoldDB" id="A0A0E0EZ37"/>
<dbReference type="Gramene" id="OMERI10G10470.1">
    <property type="protein sequence ID" value="OMERI10G10470.1"/>
    <property type="gene ID" value="OMERI10G10470"/>
</dbReference>
<keyword evidence="3" id="KW-1185">Reference proteome</keyword>
<name>A0A0E0EZ37_9ORYZ</name>
<organism evidence="2">
    <name type="scientific">Oryza meridionalis</name>
    <dbReference type="NCBI Taxonomy" id="40149"/>
    <lineage>
        <taxon>Eukaryota</taxon>
        <taxon>Viridiplantae</taxon>
        <taxon>Streptophyta</taxon>
        <taxon>Embryophyta</taxon>
        <taxon>Tracheophyta</taxon>
        <taxon>Spermatophyta</taxon>
        <taxon>Magnoliopsida</taxon>
        <taxon>Liliopsida</taxon>
        <taxon>Poales</taxon>
        <taxon>Poaceae</taxon>
        <taxon>BOP clade</taxon>
        <taxon>Oryzoideae</taxon>
        <taxon>Oryzeae</taxon>
        <taxon>Oryzinae</taxon>
        <taxon>Oryza</taxon>
    </lineage>
</organism>
<dbReference type="Proteomes" id="UP000008021">
    <property type="component" value="Chromosome 10"/>
</dbReference>
<dbReference type="HOGENOM" id="CLU_2201166_0_0_1"/>
<evidence type="ECO:0000256" key="1">
    <source>
        <dbReference type="SAM" id="MobiDB-lite"/>
    </source>
</evidence>